<protein>
    <recommendedName>
        <fullName evidence="5">Beta propeller domain-containing protein</fullName>
    </recommendedName>
</protein>
<feature type="region of interest" description="Disordered" evidence="1">
    <location>
        <begin position="17"/>
        <end position="54"/>
    </location>
</feature>
<feature type="compositionally biased region" description="Basic and acidic residues" evidence="1">
    <location>
        <begin position="17"/>
        <end position="49"/>
    </location>
</feature>
<evidence type="ECO:0008006" key="5">
    <source>
        <dbReference type="Google" id="ProtNLM"/>
    </source>
</evidence>
<proteinExistence type="predicted"/>
<dbReference type="Pfam" id="PF09826">
    <property type="entry name" value="Beta_propel"/>
    <property type="match status" value="1"/>
</dbReference>
<evidence type="ECO:0000256" key="2">
    <source>
        <dbReference type="SAM" id="Phobius"/>
    </source>
</evidence>
<keyword evidence="2" id="KW-0812">Transmembrane</keyword>
<keyword evidence="2" id="KW-1133">Transmembrane helix</keyword>
<accession>G5ILG6</accession>
<feature type="region of interest" description="Disordered" evidence="1">
    <location>
        <begin position="158"/>
        <end position="195"/>
    </location>
</feature>
<dbReference type="EMBL" id="ADLN01000120">
    <property type="protein sequence ID" value="EHI57235.1"/>
    <property type="molecule type" value="Genomic_DNA"/>
</dbReference>
<reference evidence="3 4" key="1">
    <citation type="submission" date="2011-08" db="EMBL/GenBank/DDBJ databases">
        <title>The Genome Sequence of Clostridium hathewayi WAL-18680.</title>
        <authorList>
            <consortium name="The Broad Institute Genome Sequencing Platform"/>
            <person name="Earl A."/>
            <person name="Ward D."/>
            <person name="Feldgarden M."/>
            <person name="Gevers D."/>
            <person name="Finegold S.M."/>
            <person name="Summanen P.H."/>
            <person name="Molitoris D.R."/>
            <person name="Song M."/>
            <person name="Daigneault M."/>
            <person name="Allen-Vercoe E."/>
            <person name="Young S.K."/>
            <person name="Zeng Q."/>
            <person name="Gargeya S."/>
            <person name="Fitzgerald M."/>
            <person name="Haas B."/>
            <person name="Abouelleil A."/>
            <person name="Alvarado L."/>
            <person name="Arachchi H.M."/>
            <person name="Berlin A."/>
            <person name="Brown A."/>
            <person name="Chapman S.B."/>
            <person name="Chen Z."/>
            <person name="Dunbar C."/>
            <person name="Freedman E."/>
            <person name="Gearin G."/>
            <person name="Gellesch M."/>
            <person name="Goldberg J."/>
            <person name="Griggs A."/>
            <person name="Gujja S."/>
            <person name="Heiman D."/>
            <person name="Howarth C."/>
            <person name="Larson L."/>
            <person name="Lui A."/>
            <person name="MacDonald P.J.P."/>
            <person name="Montmayeur A."/>
            <person name="Murphy C."/>
            <person name="Neiman D."/>
            <person name="Pearson M."/>
            <person name="Priest M."/>
            <person name="Roberts A."/>
            <person name="Saif S."/>
            <person name="Shea T."/>
            <person name="Shenoy N."/>
            <person name="Sisk P."/>
            <person name="Stolte C."/>
            <person name="Sykes S."/>
            <person name="Wortman J."/>
            <person name="Nusbaum C."/>
            <person name="Birren B."/>
        </authorList>
    </citation>
    <scope>NUCLEOTIDE SEQUENCE [LARGE SCALE GENOMIC DNA]</scope>
    <source>
        <strain evidence="3 4">WAL-18680</strain>
    </source>
</reference>
<comment type="caution">
    <text evidence="3">The sequence shown here is derived from an EMBL/GenBank/DDBJ whole genome shotgun (WGS) entry which is preliminary data.</text>
</comment>
<evidence type="ECO:0000313" key="4">
    <source>
        <dbReference type="Proteomes" id="UP000005384"/>
    </source>
</evidence>
<dbReference type="RefSeq" id="WP_006782332.1">
    <property type="nucleotide sequence ID" value="NZ_CP040506.1"/>
</dbReference>
<feature type="compositionally biased region" description="Acidic residues" evidence="1">
    <location>
        <begin position="104"/>
        <end position="123"/>
    </location>
</feature>
<dbReference type="AlphaFoldDB" id="G5ILG6"/>
<organism evidence="3 4">
    <name type="scientific">Hungatella hathewayi WAL-18680</name>
    <dbReference type="NCBI Taxonomy" id="742737"/>
    <lineage>
        <taxon>Bacteria</taxon>
        <taxon>Bacillati</taxon>
        <taxon>Bacillota</taxon>
        <taxon>Clostridia</taxon>
        <taxon>Lachnospirales</taxon>
        <taxon>Lachnospiraceae</taxon>
        <taxon>Hungatella</taxon>
    </lineage>
</organism>
<name>G5ILG6_9FIRM</name>
<gene>
    <name evidence="3" type="ORF">HMPREF9473_04344</name>
</gene>
<feature type="region of interest" description="Disordered" evidence="1">
    <location>
        <begin position="90"/>
        <end position="125"/>
    </location>
</feature>
<dbReference type="PATRIC" id="fig|742737.3.peg.4328"/>
<sequence>MKQDEIDRFLKKIEKSAQDVPVPEKLRPEQMMKKLEGLEQEQKQDEKPNHYNRRKWSRPAEFGVLAAAALVTILAAVQIQNAYITVEPGKKGETATEAAMPEDANTETEAETEAEGAIEEAENPEAKKYAAKSYQEIYQKIKLYGDANYMDGGIVESPTGANPAEGEAMAGGGTTTGSAMREESAGSSQMTQMEKETAIANTTSKEFSDTNVQVEGVDEGDIVKTDGAYLYIMSFDSGRIQIVEANGSNPKKRGVISDTSTTRESRSIQEFYINGDRLSVIRQAYVPYEEDDRVKSYYQDQGVEDIGGMRAIYSYAYPAKSITYLETYDISDRDNPKLLGTITQDGTYKSSRRVDDDIYLFTIYYANHFQDVKRTESYIPAVNGTVLPYDSIYIPEQVDGAGYTVISSVNMKNPSKTTSQKAVVADGDQFYVSGSNIYIGSTRYDGRASQYDYTELIKLSYKNGRITFQAHGNVDGYLNDQFSLDEYQGKLRLVSTLSHNNGSSTNSLLVLDENLKVIGEIEDLAPGEQIYSARFMGDTGYFVTFRNMDPLFSVDLKDPKNPKILGELKITGFSEYLHPYDENLLLGIGREISPDTGNFKGLKLSMFDISNPKDVREIRKTVEKSYESSPAWDNHKAVAISSGKRVIGFAVEEYDKVSREWKYNYVVYSYDKNQGFKQVLSYELQDDYNYENVRGLYIGQYFYVVESRRVTVFDMKKFVQAGQVKY</sequence>
<dbReference type="InterPro" id="IPR019198">
    <property type="entry name" value="Beta_propeller_containing"/>
</dbReference>
<evidence type="ECO:0000256" key="1">
    <source>
        <dbReference type="SAM" id="MobiDB-lite"/>
    </source>
</evidence>
<keyword evidence="2" id="KW-0472">Membrane</keyword>
<evidence type="ECO:0000313" key="3">
    <source>
        <dbReference type="EMBL" id="EHI57235.1"/>
    </source>
</evidence>
<feature type="transmembrane region" description="Helical" evidence="2">
    <location>
        <begin position="62"/>
        <end position="79"/>
    </location>
</feature>
<dbReference type="HOGENOM" id="CLU_015706_0_1_9"/>
<dbReference type="OrthoDB" id="9778998at2"/>
<keyword evidence="4" id="KW-1185">Reference proteome</keyword>
<dbReference type="Proteomes" id="UP000005384">
    <property type="component" value="Unassembled WGS sequence"/>
</dbReference>